<keyword evidence="2" id="KW-0812">Transmembrane</keyword>
<dbReference type="GO" id="GO:0043107">
    <property type="term" value="P:type IV pilus-dependent motility"/>
    <property type="evidence" value="ECO:0007669"/>
    <property type="project" value="InterPro"/>
</dbReference>
<gene>
    <name evidence="3" type="primary">pilO</name>
    <name evidence="3" type="ORF">AAIA72_08150</name>
</gene>
<dbReference type="InterPro" id="IPR007445">
    <property type="entry name" value="PilO"/>
</dbReference>
<evidence type="ECO:0000313" key="3">
    <source>
        <dbReference type="EMBL" id="XDT73929.1"/>
    </source>
</evidence>
<dbReference type="Pfam" id="PF04350">
    <property type="entry name" value="PilO"/>
    <property type="match status" value="1"/>
</dbReference>
<sequence>MSLAESIQKLNELDLSDLDVNNAGSWPAPVKAFVCLIVFALVLAGFYWFDIQELNNRLESTRNEEPKLKQQFEDKAYKVANIDAYREQMAEMERSFGALLKQLPSDTEVPGLLEDISTSAAQSGLNLQAIDLRPEVSKEFYVELPIDIAATGGYHEIATFVSSVAGLPRIVTLHDFAIQKSKDSNLLSMKIQAKTYRYNGQGTKKKKKKGAKKK</sequence>
<dbReference type="GO" id="GO:0043683">
    <property type="term" value="P:type IV pilus assembly"/>
    <property type="evidence" value="ECO:0007669"/>
    <property type="project" value="InterPro"/>
</dbReference>
<evidence type="ECO:0000256" key="2">
    <source>
        <dbReference type="SAM" id="Phobius"/>
    </source>
</evidence>
<keyword evidence="2" id="KW-1133">Transmembrane helix</keyword>
<feature type="transmembrane region" description="Helical" evidence="2">
    <location>
        <begin position="30"/>
        <end position="49"/>
    </location>
</feature>
<keyword evidence="1" id="KW-0175">Coiled coil</keyword>
<dbReference type="RefSeq" id="WP_369602905.1">
    <property type="nucleotide sequence ID" value="NZ_CP154858.1"/>
</dbReference>
<organism evidence="3">
    <name type="scientific">Thermohahella caldifontis</name>
    <dbReference type="NCBI Taxonomy" id="3142973"/>
    <lineage>
        <taxon>Bacteria</taxon>
        <taxon>Pseudomonadati</taxon>
        <taxon>Pseudomonadota</taxon>
        <taxon>Gammaproteobacteria</taxon>
        <taxon>Oceanospirillales</taxon>
        <taxon>Hahellaceae</taxon>
        <taxon>Thermohahella</taxon>
    </lineage>
</organism>
<dbReference type="Gene3D" id="3.30.70.60">
    <property type="match status" value="1"/>
</dbReference>
<evidence type="ECO:0000256" key="1">
    <source>
        <dbReference type="SAM" id="Coils"/>
    </source>
</evidence>
<reference evidence="3" key="1">
    <citation type="submission" date="2024-05" db="EMBL/GenBank/DDBJ databases">
        <title>Genome sequencing of novel strain.</title>
        <authorList>
            <person name="Ganbat D."/>
            <person name="Ganbat S."/>
            <person name="Lee S.-J."/>
        </authorList>
    </citation>
    <scope>NUCLEOTIDE SEQUENCE</scope>
    <source>
        <strain evidence="3">SMD15-11</strain>
    </source>
</reference>
<dbReference type="InterPro" id="IPR014717">
    <property type="entry name" value="Transl_elong_EF1B/ribsomal_bS6"/>
</dbReference>
<dbReference type="PIRSF" id="PIRSF016482">
    <property type="entry name" value="PilO"/>
    <property type="match status" value="1"/>
</dbReference>
<dbReference type="EMBL" id="CP154858">
    <property type="protein sequence ID" value="XDT73929.1"/>
    <property type="molecule type" value="Genomic_DNA"/>
</dbReference>
<name>A0AB39UZY0_9GAMM</name>
<dbReference type="KEGG" id="tcd:AAIA72_08150"/>
<dbReference type="PANTHER" id="PTHR39555:SF1">
    <property type="entry name" value="TYPE IV PILUS INNER MEMBRANE COMPONENT PILO"/>
    <property type="match status" value="1"/>
</dbReference>
<keyword evidence="2" id="KW-0472">Membrane</keyword>
<protein>
    <submittedName>
        <fullName evidence="3">Type 4a pilus biogenesis protein PilO</fullName>
    </submittedName>
</protein>
<feature type="coiled-coil region" evidence="1">
    <location>
        <begin position="51"/>
        <end position="102"/>
    </location>
</feature>
<dbReference type="PANTHER" id="PTHR39555">
    <property type="entry name" value="FIMBRIAL ASSEMBLY PROTEIN PILO-LIKE PROTEIN-RELATED"/>
    <property type="match status" value="1"/>
</dbReference>
<accession>A0AB39UZY0</accession>
<proteinExistence type="predicted"/>
<dbReference type="AlphaFoldDB" id="A0AB39UZY0"/>
<dbReference type="Gene3D" id="1.10.287.540">
    <property type="entry name" value="Helix hairpin bin"/>
    <property type="match status" value="1"/>
</dbReference>